<dbReference type="PROSITE" id="PS51192">
    <property type="entry name" value="HELICASE_ATP_BIND_1"/>
    <property type="match status" value="1"/>
</dbReference>
<protein>
    <submittedName>
        <fullName evidence="5">Superfamily II DNA or RNA helicase, SNF2 family</fullName>
    </submittedName>
</protein>
<feature type="domain" description="Helicase C-terminal" evidence="4">
    <location>
        <begin position="849"/>
        <end position="1006"/>
    </location>
</feature>
<dbReference type="EMBL" id="FXAM01000001">
    <property type="protein sequence ID" value="SMF93425.1"/>
    <property type="molecule type" value="Genomic_DNA"/>
</dbReference>
<dbReference type="Gene3D" id="3.40.50.10810">
    <property type="entry name" value="Tandem AAA-ATPase domain"/>
    <property type="match status" value="1"/>
</dbReference>
<evidence type="ECO:0000313" key="6">
    <source>
        <dbReference type="Proteomes" id="UP000192923"/>
    </source>
</evidence>
<reference evidence="5 6" key="1">
    <citation type="submission" date="2016-12" db="EMBL/GenBank/DDBJ databases">
        <authorList>
            <person name="Song W.-J."/>
            <person name="Kurnit D.M."/>
        </authorList>
    </citation>
    <scope>NUCLEOTIDE SEQUENCE [LARGE SCALE GENOMIC DNA]</scope>
    <source>
        <strain evidence="5 6">175</strain>
    </source>
</reference>
<dbReference type="InterPro" id="IPR000330">
    <property type="entry name" value="SNF2_N"/>
</dbReference>
<dbReference type="InterPro" id="IPR022138">
    <property type="entry name" value="DUF3670"/>
</dbReference>
<dbReference type="PROSITE" id="PS51194">
    <property type="entry name" value="HELICASE_CTER"/>
    <property type="match status" value="1"/>
</dbReference>
<dbReference type="Pfam" id="PF12419">
    <property type="entry name" value="DUF3670"/>
    <property type="match status" value="1"/>
</dbReference>
<sequence>MKVLHCAWIPESGESFVQAGDFWLWAEQGGTGAERGGRRHPRHLPKTELIAFLENPLGLTISSYERRFHFLARGLSLPTAEGLPVPAPEFEHGGDEEPPPAALELWELDAYRLTRPIRQLGELRFLAYYHGPEAKPGGDLLFWHYFTQSLKAVILRDRYIPALVYRVSPEGGRELYAGWEIVSDDYERLIHDAAQRMPDACAIVGGSMYEKTGLLRHCAEVLVKRLVAQAAEGSALERGLRGTLLEACVAEGEPVPWKAGEPVTLYRQWQAWRGKLAARREESDFTLVLQLHEAFGEREAWRLELLVAPRQEPSRQVPLAEYWRMDTKAKRTLGLLCGGDLDKKLLLALGQAARIYPPLWEGLDEARPWGIALGLEDAFAFLHEGAWVLEDAGFMVLVPAWWTPQGRRRAKVRLRAGGKHPTGSGRRDALDVSSLIAYRYDLALGDEVLDEQEWQSLVESKSPLVRFRGRWLALDRDKMREMLDFWRRHQQGDSGMSLPELMRKAAEDEDFFEIEARDNLAEMLDKLRDHSRLQPAADPPGFGAALRDYQRRGLAWIAFLESLGLNGCLADDMGLGKTIQVLARLAEERVGGAKVAPTLLVAPTSVIGNWKREIERFTPELRAFIHHGTVRLRDAAKFQAICLDHDVVITSYALARKDEKVLAPIAWKRVVLDEAQNIKNPLSAQTKAVLKLNAEHRLALTGTPVENRLLDLWSIFNFLNPGYLGRQSHFRQRYELPIQRDNDPRSAETLKRLIEPFVLRRVKTDPDIMRDLPDKLENRQFCNLCREQASLYEAVVRDVERHLNEAEGFNRQGLILSTLTRLKQICNHPTQFLRDGSPFSPLRSPKLERLRDMLGDVVGEGESALVFTQFAEIGERLEKYLAEALDCPIYYLHGAVPAAKRERMIAEFQNPDTGPAVFVLSLRAGGVGITLTKANHVFHFDRWWNPAVEDQATDRAFRIGQQKNVFVHKFITLGTLEERIDRLIEEKKEVASLIVGNDESWLSRLDNETFRELIALNRMAVLE</sequence>
<dbReference type="InterPro" id="IPR049730">
    <property type="entry name" value="SNF2/RAD54-like_C"/>
</dbReference>
<organism evidence="5 6">
    <name type="scientific">Methylomagnum ishizawai</name>
    <dbReference type="NCBI Taxonomy" id="1760988"/>
    <lineage>
        <taxon>Bacteria</taxon>
        <taxon>Pseudomonadati</taxon>
        <taxon>Pseudomonadota</taxon>
        <taxon>Gammaproteobacteria</taxon>
        <taxon>Methylococcales</taxon>
        <taxon>Methylococcaceae</taxon>
        <taxon>Methylomagnum</taxon>
    </lineage>
</organism>
<dbReference type="OrthoDB" id="9760715at2"/>
<dbReference type="PANTHER" id="PTHR10799">
    <property type="entry name" value="SNF2/RAD54 HELICASE FAMILY"/>
    <property type="match status" value="1"/>
</dbReference>
<keyword evidence="2 5" id="KW-0547">Nucleotide-binding</keyword>
<dbReference type="SMART" id="SM00487">
    <property type="entry name" value="DEXDc"/>
    <property type="match status" value="1"/>
</dbReference>
<dbReference type="Pfam" id="PF00176">
    <property type="entry name" value="SNF2-rel_dom"/>
    <property type="match status" value="1"/>
</dbReference>
<dbReference type="Pfam" id="PF00271">
    <property type="entry name" value="Helicase_C"/>
    <property type="match status" value="1"/>
</dbReference>
<dbReference type="InterPro" id="IPR038718">
    <property type="entry name" value="SNF2-like_sf"/>
</dbReference>
<keyword evidence="2 5" id="KW-0067">ATP-binding</keyword>
<dbReference type="InterPro" id="IPR001650">
    <property type="entry name" value="Helicase_C-like"/>
</dbReference>
<dbReference type="RefSeq" id="WP_085209994.1">
    <property type="nucleotide sequence ID" value="NZ_FXAM01000001.1"/>
</dbReference>
<evidence type="ECO:0000313" key="5">
    <source>
        <dbReference type="EMBL" id="SMF93425.1"/>
    </source>
</evidence>
<dbReference type="SMART" id="SM00490">
    <property type="entry name" value="HELICc"/>
    <property type="match status" value="1"/>
</dbReference>
<dbReference type="FunFam" id="3.40.50.300:FF:000533">
    <property type="entry name" value="Helicase, Snf2 family"/>
    <property type="match status" value="1"/>
</dbReference>
<dbReference type="CDD" id="cd18793">
    <property type="entry name" value="SF2_C_SNF"/>
    <property type="match status" value="1"/>
</dbReference>
<proteinExistence type="predicted"/>
<evidence type="ECO:0000256" key="1">
    <source>
        <dbReference type="ARBA" id="ARBA00022801"/>
    </source>
</evidence>
<gene>
    <name evidence="5" type="ORF">SAMN02949497_0706</name>
</gene>
<dbReference type="InterPro" id="IPR014001">
    <property type="entry name" value="Helicase_ATP-bd"/>
</dbReference>
<keyword evidence="6" id="KW-1185">Reference proteome</keyword>
<dbReference type="SUPFAM" id="SSF52540">
    <property type="entry name" value="P-loop containing nucleoside triphosphate hydrolases"/>
    <property type="match status" value="2"/>
</dbReference>
<accession>A0A1Y6D095</accession>
<keyword evidence="2 5" id="KW-0347">Helicase</keyword>
<dbReference type="CDD" id="cd18012">
    <property type="entry name" value="DEXQc_arch_SWI2_SNF2"/>
    <property type="match status" value="1"/>
</dbReference>
<dbReference type="GO" id="GO:0004386">
    <property type="term" value="F:helicase activity"/>
    <property type="evidence" value="ECO:0007669"/>
    <property type="project" value="UniProtKB-KW"/>
</dbReference>
<feature type="domain" description="Helicase ATP-binding" evidence="3">
    <location>
        <begin position="558"/>
        <end position="722"/>
    </location>
</feature>
<dbReference type="GO" id="GO:0005524">
    <property type="term" value="F:ATP binding"/>
    <property type="evidence" value="ECO:0007669"/>
    <property type="project" value="InterPro"/>
</dbReference>
<evidence type="ECO:0000256" key="2">
    <source>
        <dbReference type="ARBA" id="ARBA00022806"/>
    </source>
</evidence>
<evidence type="ECO:0000259" key="4">
    <source>
        <dbReference type="PROSITE" id="PS51194"/>
    </source>
</evidence>
<dbReference type="STRING" id="1760988.SAMN02949497_0706"/>
<dbReference type="Proteomes" id="UP000192923">
    <property type="component" value="Unassembled WGS sequence"/>
</dbReference>
<keyword evidence="1" id="KW-0378">Hydrolase</keyword>
<name>A0A1Y6D095_9GAMM</name>
<dbReference type="InterPro" id="IPR027417">
    <property type="entry name" value="P-loop_NTPase"/>
</dbReference>
<evidence type="ECO:0000259" key="3">
    <source>
        <dbReference type="PROSITE" id="PS51192"/>
    </source>
</evidence>
<dbReference type="Gene3D" id="3.40.50.300">
    <property type="entry name" value="P-loop containing nucleotide triphosphate hydrolases"/>
    <property type="match status" value="1"/>
</dbReference>
<dbReference type="AlphaFoldDB" id="A0A1Y6D095"/>
<dbReference type="GO" id="GO:0016787">
    <property type="term" value="F:hydrolase activity"/>
    <property type="evidence" value="ECO:0007669"/>
    <property type="project" value="UniProtKB-KW"/>
</dbReference>